<reference evidence="5 6" key="1">
    <citation type="submission" date="2019-01" db="EMBL/GenBank/DDBJ databases">
        <title>RHIZO-ID as a novel technology for direct rhizobia identification.</title>
        <authorList>
            <person name="De Meyer S.E."/>
        </authorList>
    </citation>
    <scope>NUCLEOTIDE SEQUENCE [LARGE SCALE GENOMIC DNA]</scope>
    <source>
        <strain evidence="5 6">WSM448</strain>
    </source>
</reference>
<dbReference type="EMBL" id="SBHX01000025">
    <property type="protein sequence ID" value="RWX32413.1"/>
    <property type="molecule type" value="Genomic_DNA"/>
</dbReference>
<evidence type="ECO:0000259" key="4">
    <source>
        <dbReference type="PROSITE" id="PS50043"/>
    </source>
</evidence>
<dbReference type="RefSeq" id="WP_128410410.1">
    <property type="nucleotide sequence ID" value="NZ_SBHX01000025.1"/>
</dbReference>
<dbReference type="Pfam" id="PF00196">
    <property type="entry name" value="GerE"/>
    <property type="match status" value="1"/>
</dbReference>
<dbReference type="Proteomes" id="UP000283817">
    <property type="component" value="Unassembled WGS sequence"/>
</dbReference>
<dbReference type="PRINTS" id="PR00038">
    <property type="entry name" value="HTHLUXR"/>
</dbReference>
<dbReference type="AlphaFoldDB" id="A0A444I3Q7"/>
<protein>
    <submittedName>
        <fullName evidence="5">LuxR family transcriptional regulator</fullName>
    </submittedName>
</protein>
<name>A0A444I3Q7_RHILE</name>
<keyword evidence="2" id="KW-0238">DNA-binding</keyword>
<dbReference type="SUPFAM" id="SSF46894">
    <property type="entry name" value="C-terminal effector domain of the bipartite response regulators"/>
    <property type="match status" value="1"/>
</dbReference>
<comment type="caution">
    <text evidence="5">The sequence shown here is derived from an EMBL/GenBank/DDBJ whole genome shotgun (WGS) entry which is preliminary data.</text>
</comment>
<dbReference type="InterPro" id="IPR036388">
    <property type="entry name" value="WH-like_DNA-bd_sf"/>
</dbReference>
<keyword evidence="3" id="KW-0804">Transcription</keyword>
<gene>
    <name evidence="5" type="ORF">EHI47_10980</name>
</gene>
<proteinExistence type="predicted"/>
<dbReference type="InterPro" id="IPR016032">
    <property type="entry name" value="Sig_transdc_resp-reg_C-effctor"/>
</dbReference>
<evidence type="ECO:0000256" key="2">
    <source>
        <dbReference type="ARBA" id="ARBA00023125"/>
    </source>
</evidence>
<feature type="domain" description="HTH luxR-type" evidence="4">
    <location>
        <begin position="5"/>
        <end position="70"/>
    </location>
</feature>
<dbReference type="PANTHER" id="PTHR44688:SF16">
    <property type="entry name" value="DNA-BINDING TRANSCRIPTIONAL ACTIVATOR DEVR_DOSR"/>
    <property type="match status" value="1"/>
</dbReference>
<dbReference type="InterPro" id="IPR000792">
    <property type="entry name" value="Tscrpt_reg_LuxR_C"/>
</dbReference>
<dbReference type="PANTHER" id="PTHR44688">
    <property type="entry name" value="DNA-BINDING TRANSCRIPTIONAL ACTIVATOR DEVR_DOSR"/>
    <property type="match status" value="1"/>
</dbReference>
<evidence type="ECO:0000256" key="1">
    <source>
        <dbReference type="ARBA" id="ARBA00023015"/>
    </source>
</evidence>
<dbReference type="PROSITE" id="PS50043">
    <property type="entry name" value="HTH_LUXR_2"/>
    <property type="match status" value="1"/>
</dbReference>
<dbReference type="Gene3D" id="1.10.10.10">
    <property type="entry name" value="Winged helix-like DNA-binding domain superfamily/Winged helix DNA-binding domain"/>
    <property type="match status" value="1"/>
</dbReference>
<dbReference type="GO" id="GO:0006355">
    <property type="term" value="P:regulation of DNA-templated transcription"/>
    <property type="evidence" value="ECO:0007669"/>
    <property type="project" value="InterPro"/>
</dbReference>
<dbReference type="PROSITE" id="PS00622">
    <property type="entry name" value="HTH_LUXR_1"/>
    <property type="match status" value="1"/>
</dbReference>
<sequence length="77" mass="8757">MKTQADADCIRLTQREKECLSWVAKGKSSFVISRLLCISEHTVNFHIKNTLRKLNVSSRFVAVQKAARLGLIELEPE</sequence>
<evidence type="ECO:0000313" key="6">
    <source>
        <dbReference type="Proteomes" id="UP000283817"/>
    </source>
</evidence>
<dbReference type="CDD" id="cd06170">
    <property type="entry name" value="LuxR_C_like"/>
    <property type="match status" value="1"/>
</dbReference>
<accession>A0A444I3Q7</accession>
<dbReference type="SMART" id="SM00421">
    <property type="entry name" value="HTH_LUXR"/>
    <property type="match status" value="1"/>
</dbReference>
<evidence type="ECO:0000256" key="3">
    <source>
        <dbReference type="ARBA" id="ARBA00023163"/>
    </source>
</evidence>
<organism evidence="5 6">
    <name type="scientific">Rhizobium leguminosarum</name>
    <dbReference type="NCBI Taxonomy" id="384"/>
    <lineage>
        <taxon>Bacteria</taxon>
        <taxon>Pseudomonadati</taxon>
        <taxon>Pseudomonadota</taxon>
        <taxon>Alphaproteobacteria</taxon>
        <taxon>Hyphomicrobiales</taxon>
        <taxon>Rhizobiaceae</taxon>
        <taxon>Rhizobium/Agrobacterium group</taxon>
        <taxon>Rhizobium</taxon>
    </lineage>
</organism>
<keyword evidence="1" id="KW-0805">Transcription regulation</keyword>
<evidence type="ECO:0000313" key="5">
    <source>
        <dbReference type="EMBL" id="RWX32413.1"/>
    </source>
</evidence>
<dbReference type="GO" id="GO:0003677">
    <property type="term" value="F:DNA binding"/>
    <property type="evidence" value="ECO:0007669"/>
    <property type="project" value="UniProtKB-KW"/>
</dbReference>